<name>A0A437M7G2_9SPHN</name>
<protein>
    <submittedName>
        <fullName evidence="2">Uncharacterized protein</fullName>
    </submittedName>
</protein>
<proteinExistence type="predicted"/>
<organism evidence="2 3">
    <name type="scientific">Sphingomonas crocodyli</name>
    <dbReference type="NCBI Taxonomy" id="1979270"/>
    <lineage>
        <taxon>Bacteria</taxon>
        <taxon>Pseudomonadati</taxon>
        <taxon>Pseudomonadota</taxon>
        <taxon>Alphaproteobacteria</taxon>
        <taxon>Sphingomonadales</taxon>
        <taxon>Sphingomonadaceae</taxon>
        <taxon>Sphingomonas</taxon>
    </lineage>
</organism>
<accession>A0A437M7G2</accession>
<feature type="compositionally biased region" description="Basic and acidic residues" evidence="1">
    <location>
        <begin position="32"/>
        <end position="42"/>
    </location>
</feature>
<dbReference type="Proteomes" id="UP000282971">
    <property type="component" value="Unassembled WGS sequence"/>
</dbReference>
<comment type="caution">
    <text evidence="2">The sequence shown here is derived from an EMBL/GenBank/DDBJ whole genome shotgun (WGS) entry which is preliminary data.</text>
</comment>
<keyword evidence="3" id="KW-1185">Reference proteome</keyword>
<feature type="region of interest" description="Disordered" evidence="1">
    <location>
        <begin position="1"/>
        <end position="50"/>
    </location>
</feature>
<dbReference type="OrthoDB" id="10004108at2"/>
<gene>
    <name evidence="2" type="ORF">EOD43_07275</name>
</gene>
<dbReference type="AlphaFoldDB" id="A0A437M7G2"/>
<evidence type="ECO:0000313" key="3">
    <source>
        <dbReference type="Proteomes" id="UP000282971"/>
    </source>
</evidence>
<reference evidence="2 3" key="1">
    <citation type="submission" date="2019-01" db="EMBL/GenBank/DDBJ databases">
        <authorList>
            <person name="Chen W.-M."/>
        </authorList>
    </citation>
    <scope>NUCLEOTIDE SEQUENCE [LARGE SCALE GENOMIC DNA]</scope>
    <source>
        <strain evidence="2 3">CCP-7</strain>
    </source>
</reference>
<sequence length="82" mass="9187">MAEGQSEVTPNEEGPVIADRPFLYRHPGGGRDLMRSEAREPPEIPASAGMTGTYRSMHMAMPMPPPMHRVARPFFRSRFCIS</sequence>
<evidence type="ECO:0000256" key="1">
    <source>
        <dbReference type="SAM" id="MobiDB-lite"/>
    </source>
</evidence>
<dbReference type="EMBL" id="SACN01000001">
    <property type="protein sequence ID" value="RVT93660.1"/>
    <property type="molecule type" value="Genomic_DNA"/>
</dbReference>
<evidence type="ECO:0000313" key="2">
    <source>
        <dbReference type="EMBL" id="RVT93660.1"/>
    </source>
</evidence>